<evidence type="ECO:0000256" key="1">
    <source>
        <dbReference type="SAM" id="MobiDB-lite"/>
    </source>
</evidence>
<name>A0A024UFU1_9STRA</name>
<evidence type="ECO:0000313" key="2">
    <source>
        <dbReference type="EMBL" id="ETW05065.1"/>
    </source>
</evidence>
<feature type="region of interest" description="Disordered" evidence="1">
    <location>
        <begin position="26"/>
        <end position="64"/>
    </location>
</feature>
<organism evidence="2">
    <name type="scientific">Aphanomyces invadans</name>
    <dbReference type="NCBI Taxonomy" id="157072"/>
    <lineage>
        <taxon>Eukaryota</taxon>
        <taxon>Sar</taxon>
        <taxon>Stramenopiles</taxon>
        <taxon>Oomycota</taxon>
        <taxon>Saprolegniomycetes</taxon>
        <taxon>Saprolegniales</taxon>
        <taxon>Verrucalvaceae</taxon>
        <taxon>Aphanomyces</taxon>
    </lineage>
</organism>
<accession>A0A024UFU1</accession>
<gene>
    <name evidence="2" type="ORF">H310_04100</name>
</gene>
<dbReference type="VEuPathDB" id="FungiDB:H310_04100"/>
<dbReference type="OrthoDB" id="63582at2759"/>
<protein>
    <submittedName>
        <fullName evidence="2">Uncharacterized protein</fullName>
    </submittedName>
</protein>
<proteinExistence type="predicted"/>
<sequence length="109" mass="11965">MATRSPTKPGYPIGKVAFIEGYKHVNGRPHGPRHPAEDIFNSSHRQTQHRLIEHSGPPRGGADTAVATASGIDPRLIRIYHEIESCVQGIQAIRQHLDTMAVVDNKLDA</sequence>
<dbReference type="GeneID" id="20081150"/>
<dbReference type="AlphaFoldDB" id="A0A024UFU1"/>
<dbReference type="EMBL" id="KI913957">
    <property type="protein sequence ID" value="ETW05065.1"/>
    <property type="molecule type" value="Genomic_DNA"/>
</dbReference>
<dbReference type="RefSeq" id="XP_008866503.1">
    <property type="nucleotide sequence ID" value="XM_008868281.1"/>
</dbReference>
<reference evidence="2" key="1">
    <citation type="submission" date="2013-12" db="EMBL/GenBank/DDBJ databases">
        <title>The Genome Sequence of Aphanomyces invadans NJM9701.</title>
        <authorList>
            <consortium name="The Broad Institute Genomics Platform"/>
            <person name="Russ C."/>
            <person name="Tyler B."/>
            <person name="van West P."/>
            <person name="Dieguez-Uribeondo J."/>
            <person name="Young S.K."/>
            <person name="Zeng Q."/>
            <person name="Gargeya S."/>
            <person name="Fitzgerald M."/>
            <person name="Abouelleil A."/>
            <person name="Alvarado L."/>
            <person name="Chapman S.B."/>
            <person name="Gainer-Dewar J."/>
            <person name="Goldberg J."/>
            <person name="Griggs A."/>
            <person name="Gujja S."/>
            <person name="Hansen M."/>
            <person name="Howarth C."/>
            <person name="Imamovic A."/>
            <person name="Ireland A."/>
            <person name="Larimer J."/>
            <person name="McCowan C."/>
            <person name="Murphy C."/>
            <person name="Pearson M."/>
            <person name="Poon T.W."/>
            <person name="Priest M."/>
            <person name="Roberts A."/>
            <person name="Saif S."/>
            <person name="Shea T."/>
            <person name="Sykes S."/>
            <person name="Wortman J."/>
            <person name="Nusbaum C."/>
            <person name="Birren B."/>
        </authorList>
    </citation>
    <scope>NUCLEOTIDE SEQUENCE [LARGE SCALE GENOMIC DNA]</scope>
    <source>
        <strain evidence="2">NJM9701</strain>
    </source>
</reference>